<evidence type="ECO:0000256" key="2">
    <source>
        <dbReference type="ARBA" id="ARBA00022827"/>
    </source>
</evidence>
<dbReference type="AlphaFoldDB" id="A0A0P6VTJ0"/>
<dbReference type="PANTHER" id="PTHR11748:SF119">
    <property type="entry name" value="D-2-HYDROXYGLUTARATE DEHYDROGENASE"/>
    <property type="match status" value="1"/>
</dbReference>
<evidence type="ECO:0000259" key="3">
    <source>
        <dbReference type="PROSITE" id="PS51387"/>
    </source>
</evidence>
<dbReference type="GO" id="GO:0071949">
    <property type="term" value="F:FAD binding"/>
    <property type="evidence" value="ECO:0007669"/>
    <property type="project" value="InterPro"/>
</dbReference>
<dbReference type="InterPro" id="IPR006094">
    <property type="entry name" value="Oxid_FAD_bind_N"/>
</dbReference>
<accession>A0A0P6VTJ0</accession>
<dbReference type="GO" id="GO:0008720">
    <property type="term" value="F:D-lactate dehydrogenase (NAD+) activity"/>
    <property type="evidence" value="ECO:0007669"/>
    <property type="project" value="TreeGrafter"/>
</dbReference>
<dbReference type="InterPro" id="IPR016169">
    <property type="entry name" value="FAD-bd_PCMH_sub2"/>
</dbReference>
<evidence type="ECO:0000313" key="5">
    <source>
        <dbReference type="Proteomes" id="UP000048984"/>
    </source>
</evidence>
<feature type="domain" description="FAD-binding PCMH-type" evidence="3">
    <location>
        <begin position="41"/>
        <end position="215"/>
    </location>
</feature>
<dbReference type="InterPro" id="IPR016166">
    <property type="entry name" value="FAD-bd_PCMH"/>
</dbReference>
<keyword evidence="2" id="KW-0274">FAD</keyword>
<sequence length="471" mass="51563">MADLAKFRALIDGVRIEDNAQIVKQKSRDFYWYSPVLKRQLDHVTADLIVTPRDEAEVIRILAAAYETGVPVTTRGTGTGNYGQAMPLSGGVVMALTELKQVGAIRPGSVTAGAGIVISELDAATRAHSGQELRLHPSTYRTATIGGFIAGGSGGVGSINWGGLRDLGNVIRARVVTCEASPRVLDITGDDLSKVMHAYGTNGVITEVEMPLTAAYDWIDVLVGFDDFMAAVRFGDELGNEDGILVKEIAPIAAPVPYDYFLRHQKFLRRDQSVVVVMVAPHAMGAFETFVARRKAEIVYRSDKATAEELKSLPPAYELAWNHTTLRGLRVDPSITYLQVLYPFPTHVESVERMVGLLGDEVPAHCEFVRFDGRVTCFGLPIVRYTSEPRLDEIMRLHEANGCPIFNPHRYTLEEGGMKQSDPIQLAFKREADPKGLLNPGKMIAWEDPDFDFSSGKLFLFPGLAAAAARA</sequence>
<dbReference type="SUPFAM" id="SSF55103">
    <property type="entry name" value="FAD-linked oxidases, C-terminal domain"/>
    <property type="match status" value="1"/>
</dbReference>
<dbReference type="Proteomes" id="UP000048984">
    <property type="component" value="Unassembled WGS sequence"/>
</dbReference>
<dbReference type="RefSeq" id="WP_054360357.1">
    <property type="nucleotide sequence ID" value="NZ_LJYW01000001.1"/>
</dbReference>
<proteinExistence type="predicted"/>
<protein>
    <submittedName>
        <fullName evidence="4">FAD-linked oxidase</fullName>
    </submittedName>
</protein>
<reference evidence="4 5" key="1">
    <citation type="submission" date="2015-09" db="EMBL/GenBank/DDBJ databases">
        <authorList>
            <person name="Jackson K.R."/>
            <person name="Lunt B.L."/>
            <person name="Fisher J.N.B."/>
            <person name="Gardner A.V."/>
            <person name="Bailey M.E."/>
            <person name="Deus L.M."/>
            <person name="Earl A.S."/>
            <person name="Gibby P.D."/>
            <person name="Hartmann K.A."/>
            <person name="Liu J.E."/>
            <person name="Manci A.M."/>
            <person name="Nielsen D.A."/>
            <person name="Solomon M.B."/>
            <person name="Breakwell D.P."/>
            <person name="Burnett S.H."/>
            <person name="Grose J.H."/>
        </authorList>
    </citation>
    <scope>NUCLEOTIDE SEQUENCE [LARGE SCALE GENOMIC DNA]</scope>
    <source>
        <strain evidence="4 5">16</strain>
    </source>
</reference>
<reference evidence="4 5" key="2">
    <citation type="submission" date="2015-10" db="EMBL/GenBank/DDBJ databases">
        <title>Draft Genome Sequence of Prosthecomicrobium hirschii ATCC 27832.</title>
        <authorList>
            <person name="Daniel J."/>
            <person name="Givan S.A."/>
            <person name="Brun Y.V."/>
            <person name="Brown P.J."/>
        </authorList>
    </citation>
    <scope>NUCLEOTIDE SEQUENCE [LARGE SCALE GENOMIC DNA]</scope>
    <source>
        <strain evidence="4 5">16</strain>
    </source>
</reference>
<gene>
    <name evidence="4" type="ORF">ABB55_19850</name>
</gene>
<organism evidence="4 5">
    <name type="scientific">Prosthecodimorpha hirschii</name>
    <dbReference type="NCBI Taxonomy" id="665126"/>
    <lineage>
        <taxon>Bacteria</taxon>
        <taxon>Pseudomonadati</taxon>
        <taxon>Pseudomonadota</taxon>
        <taxon>Alphaproteobacteria</taxon>
        <taxon>Hyphomicrobiales</taxon>
        <taxon>Ancalomicrobiaceae</taxon>
        <taxon>Prosthecodimorpha</taxon>
    </lineage>
</organism>
<keyword evidence="1" id="KW-0285">Flavoprotein</keyword>
<dbReference type="Pfam" id="PF01565">
    <property type="entry name" value="FAD_binding_4"/>
    <property type="match status" value="1"/>
</dbReference>
<dbReference type="PANTHER" id="PTHR11748">
    <property type="entry name" value="D-LACTATE DEHYDROGENASE"/>
    <property type="match status" value="1"/>
</dbReference>
<dbReference type="PROSITE" id="PS51387">
    <property type="entry name" value="FAD_PCMH"/>
    <property type="match status" value="1"/>
</dbReference>
<comment type="caution">
    <text evidence="4">The sequence shown here is derived from an EMBL/GenBank/DDBJ whole genome shotgun (WGS) entry which is preliminary data.</text>
</comment>
<name>A0A0P6VTJ0_9HYPH</name>
<dbReference type="InterPro" id="IPR016164">
    <property type="entry name" value="FAD-linked_Oxase-like_C"/>
</dbReference>
<dbReference type="InterPro" id="IPR036318">
    <property type="entry name" value="FAD-bd_PCMH-like_sf"/>
</dbReference>
<dbReference type="Gene3D" id="3.30.465.10">
    <property type="match status" value="1"/>
</dbReference>
<dbReference type="EMBL" id="LJYW01000001">
    <property type="protein sequence ID" value="KPL54189.1"/>
    <property type="molecule type" value="Genomic_DNA"/>
</dbReference>
<dbReference type="GO" id="GO:0004458">
    <property type="term" value="F:D-lactate dehydrogenase (cytochrome) activity"/>
    <property type="evidence" value="ECO:0007669"/>
    <property type="project" value="TreeGrafter"/>
</dbReference>
<keyword evidence="5" id="KW-1185">Reference proteome</keyword>
<evidence type="ECO:0000256" key="1">
    <source>
        <dbReference type="ARBA" id="ARBA00022630"/>
    </source>
</evidence>
<evidence type="ECO:0000313" key="4">
    <source>
        <dbReference type="EMBL" id="KPL54189.1"/>
    </source>
</evidence>
<dbReference type="STRING" id="665126.ABB55_19850"/>
<dbReference type="GO" id="GO:1903457">
    <property type="term" value="P:lactate catabolic process"/>
    <property type="evidence" value="ECO:0007669"/>
    <property type="project" value="TreeGrafter"/>
</dbReference>
<dbReference type="SUPFAM" id="SSF56176">
    <property type="entry name" value="FAD-binding/transporter-associated domain-like"/>
    <property type="match status" value="1"/>
</dbReference>